<dbReference type="Proteomes" id="UP000187608">
    <property type="component" value="Unassembled WGS sequence"/>
</dbReference>
<dbReference type="STRING" id="570947.SAMN05421687_10550"/>
<dbReference type="Gene3D" id="3.40.50.720">
    <property type="entry name" value="NAD(P)-binding Rossmann-like Domain"/>
    <property type="match status" value="1"/>
</dbReference>
<dbReference type="PRINTS" id="PR00081">
    <property type="entry name" value="GDHRDH"/>
</dbReference>
<dbReference type="RefSeq" id="WP_076558614.1">
    <property type="nucleotide sequence ID" value="NZ_FTOC01000005.1"/>
</dbReference>
<evidence type="ECO:0000256" key="3">
    <source>
        <dbReference type="ARBA" id="ARBA00022490"/>
    </source>
</evidence>
<keyword evidence="7" id="KW-1185">Reference proteome</keyword>
<dbReference type="InterPro" id="IPR051721">
    <property type="entry name" value="Biopterin_syn/organic_redct"/>
</dbReference>
<protein>
    <submittedName>
        <fullName evidence="6">Benzil reductase ((S)-benzoin forming)</fullName>
    </submittedName>
</protein>
<dbReference type="GO" id="GO:0004757">
    <property type="term" value="F:sepiapterin reductase (NADP+) activity"/>
    <property type="evidence" value="ECO:0007669"/>
    <property type="project" value="TreeGrafter"/>
</dbReference>
<dbReference type="EMBL" id="FTOC01000005">
    <property type="protein sequence ID" value="SIS47170.1"/>
    <property type="molecule type" value="Genomic_DNA"/>
</dbReference>
<dbReference type="InterPro" id="IPR036291">
    <property type="entry name" value="NAD(P)-bd_dom_sf"/>
</dbReference>
<dbReference type="Pfam" id="PF00106">
    <property type="entry name" value="adh_short"/>
    <property type="match status" value="1"/>
</dbReference>
<dbReference type="NCBIfam" id="NF005381">
    <property type="entry name" value="PRK06924.1"/>
    <property type="match status" value="1"/>
</dbReference>
<proteinExistence type="inferred from homology"/>
<evidence type="ECO:0000313" key="6">
    <source>
        <dbReference type="EMBL" id="SIS47170.1"/>
    </source>
</evidence>
<dbReference type="OrthoDB" id="9794387at2"/>
<organism evidence="6 7">
    <name type="scientific">Salimicrobium flavidum</name>
    <dbReference type="NCBI Taxonomy" id="570947"/>
    <lineage>
        <taxon>Bacteria</taxon>
        <taxon>Bacillati</taxon>
        <taxon>Bacillota</taxon>
        <taxon>Bacilli</taxon>
        <taxon>Bacillales</taxon>
        <taxon>Bacillaceae</taxon>
        <taxon>Salimicrobium</taxon>
    </lineage>
</organism>
<dbReference type="PROSITE" id="PS00061">
    <property type="entry name" value="ADH_SHORT"/>
    <property type="match status" value="1"/>
</dbReference>
<evidence type="ECO:0000256" key="5">
    <source>
        <dbReference type="ARBA" id="ARBA00023002"/>
    </source>
</evidence>
<name>A0A1N7JCZ0_9BACI</name>
<sequence length="252" mass="27965">MDFVIITGDSKGLGESAAKRWMEEGAGVIGISRTFNKSLEKTASDRNVSYHHYECDLTDEAETNNTLAAVHNFLQRENVDSLTVINNAGMVEPIEQVGRLDIPSVDRHVRLNVSVPILLSNYMLGLSNEWEVPLTLVNITSGAAEKTIEGWSVYSAGKAAINRFTAVTAKEQEGNGHTIFAFSPGVMDTSMQEEIRSASKESFADVEKFRELKEKGQLTSPDRVADVLKKLLAHESIQNGEVYKLYDYIDKY</sequence>
<gene>
    <name evidence="6" type="ORF">SAMN05421687_10550</name>
</gene>
<dbReference type="GO" id="GO:0006729">
    <property type="term" value="P:tetrahydrobiopterin biosynthetic process"/>
    <property type="evidence" value="ECO:0007669"/>
    <property type="project" value="TreeGrafter"/>
</dbReference>
<comment type="subcellular location">
    <subcellularLocation>
        <location evidence="1">Cytoplasm</location>
    </subcellularLocation>
</comment>
<evidence type="ECO:0000256" key="4">
    <source>
        <dbReference type="ARBA" id="ARBA00022857"/>
    </source>
</evidence>
<dbReference type="PANTHER" id="PTHR44085">
    <property type="entry name" value="SEPIAPTERIN REDUCTASE"/>
    <property type="match status" value="1"/>
</dbReference>
<accession>A0A1N7JCZ0</accession>
<comment type="similarity">
    <text evidence="2">Belongs to the short-chain dehydrogenases/reductases (SDR) family.</text>
</comment>
<keyword evidence="3" id="KW-0963">Cytoplasm</keyword>
<reference evidence="7" key="1">
    <citation type="submission" date="2017-01" db="EMBL/GenBank/DDBJ databases">
        <authorList>
            <person name="Varghese N."/>
            <person name="Submissions S."/>
        </authorList>
    </citation>
    <scope>NUCLEOTIDE SEQUENCE [LARGE SCALE GENOMIC DNA]</scope>
    <source>
        <strain evidence="7">DSM 23127</strain>
    </source>
</reference>
<dbReference type="SUPFAM" id="SSF51735">
    <property type="entry name" value="NAD(P)-binding Rossmann-fold domains"/>
    <property type="match status" value="1"/>
</dbReference>
<keyword evidence="5" id="KW-0560">Oxidoreductase</keyword>
<dbReference type="AlphaFoldDB" id="A0A1N7JCZ0"/>
<dbReference type="GO" id="GO:0005737">
    <property type="term" value="C:cytoplasm"/>
    <property type="evidence" value="ECO:0007669"/>
    <property type="project" value="UniProtKB-SubCell"/>
</dbReference>
<evidence type="ECO:0000256" key="2">
    <source>
        <dbReference type="ARBA" id="ARBA00006484"/>
    </source>
</evidence>
<dbReference type="InterPro" id="IPR020904">
    <property type="entry name" value="Sc_DH/Rdtase_CS"/>
</dbReference>
<evidence type="ECO:0000256" key="1">
    <source>
        <dbReference type="ARBA" id="ARBA00004496"/>
    </source>
</evidence>
<dbReference type="InterPro" id="IPR002347">
    <property type="entry name" value="SDR_fam"/>
</dbReference>
<evidence type="ECO:0000313" key="7">
    <source>
        <dbReference type="Proteomes" id="UP000187608"/>
    </source>
</evidence>
<dbReference type="PANTHER" id="PTHR44085:SF2">
    <property type="entry name" value="SEPIAPTERIN REDUCTASE"/>
    <property type="match status" value="1"/>
</dbReference>
<keyword evidence="4" id="KW-0521">NADP</keyword>